<evidence type="ECO:0000256" key="1">
    <source>
        <dbReference type="SAM" id="MobiDB-lite"/>
    </source>
</evidence>
<organism evidence="2 3">
    <name type="scientific">Necator americanus</name>
    <name type="common">Human hookworm</name>
    <dbReference type="NCBI Taxonomy" id="51031"/>
    <lineage>
        <taxon>Eukaryota</taxon>
        <taxon>Metazoa</taxon>
        <taxon>Ecdysozoa</taxon>
        <taxon>Nematoda</taxon>
        <taxon>Chromadorea</taxon>
        <taxon>Rhabditida</taxon>
        <taxon>Rhabditina</taxon>
        <taxon>Rhabditomorpha</taxon>
        <taxon>Strongyloidea</taxon>
        <taxon>Ancylostomatidae</taxon>
        <taxon>Bunostominae</taxon>
        <taxon>Necator</taxon>
    </lineage>
</organism>
<accession>A0ABR1DX38</accession>
<name>A0ABR1DX38_NECAM</name>
<proteinExistence type="predicted"/>
<dbReference type="EMBL" id="JAVFWL010000005">
    <property type="protein sequence ID" value="KAK6755007.1"/>
    <property type="molecule type" value="Genomic_DNA"/>
</dbReference>
<protein>
    <submittedName>
        <fullName evidence="2">Uncharacterized protein</fullName>
    </submittedName>
</protein>
<feature type="region of interest" description="Disordered" evidence="1">
    <location>
        <begin position="1"/>
        <end position="30"/>
    </location>
</feature>
<sequence>MNRKEKRPADNAENRAMNTDGFSDPDETSESSVFAIDQPAIINVQSFRLFRQSEQSRKVESDTKHANAAIIEGPFVIFIVITASSSHLVLNMDKQFLLCTRKQERKLPPNNEPQEQSSSCGEPREVNCVGFAKLIDTSTKIIKEKTASRGFVSSD</sequence>
<evidence type="ECO:0000313" key="3">
    <source>
        <dbReference type="Proteomes" id="UP001303046"/>
    </source>
</evidence>
<evidence type="ECO:0000313" key="2">
    <source>
        <dbReference type="EMBL" id="KAK6755007.1"/>
    </source>
</evidence>
<dbReference type="Proteomes" id="UP001303046">
    <property type="component" value="Unassembled WGS sequence"/>
</dbReference>
<comment type="caution">
    <text evidence="2">The sequence shown here is derived from an EMBL/GenBank/DDBJ whole genome shotgun (WGS) entry which is preliminary data.</text>
</comment>
<keyword evidence="3" id="KW-1185">Reference proteome</keyword>
<reference evidence="2 3" key="1">
    <citation type="submission" date="2023-08" db="EMBL/GenBank/DDBJ databases">
        <title>A Necator americanus chromosomal reference genome.</title>
        <authorList>
            <person name="Ilik V."/>
            <person name="Petrzelkova K.J."/>
            <person name="Pardy F."/>
            <person name="Fuh T."/>
            <person name="Niatou-Singa F.S."/>
            <person name="Gouil Q."/>
            <person name="Baker L."/>
            <person name="Ritchie M.E."/>
            <person name="Jex A.R."/>
            <person name="Gazzola D."/>
            <person name="Li H."/>
            <person name="Toshio Fujiwara R."/>
            <person name="Zhan B."/>
            <person name="Aroian R.V."/>
            <person name="Pafco B."/>
            <person name="Schwarz E.M."/>
        </authorList>
    </citation>
    <scope>NUCLEOTIDE SEQUENCE [LARGE SCALE GENOMIC DNA]</scope>
    <source>
        <strain evidence="2 3">Aroian</strain>
        <tissue evidence="2">Whole animal</tissue>
    </source>
</reference>
<gene>
    <name evidence="2" type="primary">Necator_chrV.g18566</name>
    <name evidence="2" type="ORF">RB195_013775</name>
</gene>